<evidence type="ECO:0000313" key="3">
    <source>
        <dbReference type="Proteomes" id="UP000518829"/>
    </source>
</evidence>
<evidence type="ECO:0000313" key="2">
    <source>
        <dbReference type="EMBL" id="MBC2286255.1"/>
    </source>
</evidence>
<dbReference type="Proteomes" id="UP000558070">
    <property type="component" value="Unassembled WGS sequence"/>
</dbReference>
<reference evidence="3 4" key="1">
    <citation type="submission" date="2020-03" db="EMBL/GenBank/DDBJ databases">
        <title>Soil Listeria distribution.</title>
        <authorList>
            <person name="Liao J."/>
            <person name="Wiedmann M."/>
        </authorList>
    </citation>
    <scope>NUCLEOTIDE SEQUENCE [LARGE SCALE GENOMIC DNA]</scope>
    <source>
        <strain evidence="2 4">FSL L7-0072</strain>
        <strain evidence="1 3">FSL L7-1699</strain>
    </source>
</reference>
<dbReference type="EMBL" id="JAARZO010000001">
    <property type="protein sequence ID" value="MBC2286255.1"/>
    <property type="molecule type" value="Genomic_DNA"/>
</dbReference>
<protein>
    <submittedName>
        <fullName evidence="2">Uncharacterized protein</fullName>
    </submittedName>
</protein>
<evidence type="ECO:0000313" key="4">
    <source>
        <dbReference type="Proteomes" id="UP000558070"/>
    </source>
</evidence>
<proteinExistence type="predicted"/>
<name>A0A7X0ZFG3_9LIST</name>
<keyword evidence="3" id="KW-1185">Reference proteome</keyword>
<accession>A0A7X0ZFG3</accession>
<dbReference type="AlphaFoldDB" id="A0A7X0ZFG3"/>
<gene>
    <name evidence="1" type="ORF">HB839_04810</name>
    <name evidence="2" type="ORF">HCB47_01200</name>
</gene>
<sequence>MNKYLELHLENIIIPDNYKNIVSETGEWFYEEATIFSAFDLNIIETTRGTNYECALDPFNDESEDMKELNNILENNGYEVNGYGWEDYFSEFIQKNYSDFSSKVGTDSESDTCGIYVLDSLEDYKKLLSIISKAIRTLLS</sequence>
<comment type="caution">
    <text evidence="2">The sequence shown here is derived from an EMBL/GenBank/DDBJ whole genome shotgun (WGS) entry which is preliminary data.</text>
</comment>
<dbReference type="RefSeq" id="WP_003766035.1">
    <property type="nucleotide sequence ID" value="NZ_JAARPH010000001.1"/>
</dbReference>
<evidence type="ECO:0000313" key="1">
    <source>
        <dbReference type="EMBL" id="MBC1374844.1"/>
    </source>
</evidence>
<dbReference type="Proteomes" id="UP000518829">
    <property type="component" value="Unassembled WGS sequence"/>
</dbReference>
<dbReference type="EMBL" id="JAARPH010000001">
    <property type="protein sequence ID" value="MBC1374844.1"/>
    <property type="molecule type" value="Genomic_DNA"/>
</dbReference>
<organism evidence="2 4">
    <name type="scientific">Listeria farberi</name>
    <dbReference type="NCBI Taxonomy" id="2713500"/>
    <lineage>
        <taxon>Bacteria</taxon>
        <taxon>Bacillati</taxon>
        <taxon>Bacillota</taxon>
        <taxon>Bacilli</taxon>
        <taxon>Bacillales</taxon>
        <taxon>Listeriaceae</taxon>
        <taxon>Listeria</taxon>
    </lineage>
</organism>